<protein>
    <submittedName>
        <fullName evidence="2">Acetyltransferase (GNAT) family protein</fullName>
    </submittedName>
</protein>
<dbReference type="EMBL" id="SOCP01000012">
    <property type="protein sequence ID" value="TDV45339.1"/>
    <property type="molecule type" value="Genomic_DNA"/>
</dbReference>
<dbReference type="InterPro" id="IPR000182">
    <property type="entry name" value="GNAT_dom"/>
</dbReference>
<dbReference type="PANTHER" id="PTHR42791">
    <property type="entry name" value="GNAT FAMILY ACETYLTRANSFERASE"/>
    <property type="match status" value="1"/>
</dbReference>
<dbReference type="InterPro" id="IPR052523">
    <property type="entry name" value="Trichothecene_AcTrans"/>
</dbReference>
<keyword evidence="2" id="KW-0808">Transferase</keyword>
<dbReference type="GO" id="GO:0016747">
    <property type="term" value="F:acyltransferase activity, transferring groups other than amino-acyl groups"/>
    <property type="evidence" value="ECO:0007669"/>
    <property type="project" value="InterPro"/>
</dbReference>
<dbReference type="PANTHER" id="PTHR42791:SF1">
    <property type="entry name" value="N-ACETYLTRANSFERASE DOMAIN-CONTAINING PROTEIN"/>
    <property type="match status" value="1"/>
</dbReference>
<proteinExistence type="predicted"/>
<dbReference type="Gene3D" id="3.40.630.30">
    <property type="match status" value="1"/>
</dbReference>
<accession>A0A4R7V8W3</accession>
<sequence>MTHPTIHRATANDAAQTAELIADAFFTLDATEWLIPDAGERARVLPADFEIYVDHALTHGEIHLIKRADGELVAAAVWFAQPTGPLPEPDNYEEQLVAACGAYVDRFRTLDRLFEDNHPSTYPHHHLAYLATQPDRQRGGLGSALLRHHHRQLDHFGTPAFLQASSEQARKLYERHGYECLGDPFYLPEGPAFWPMWREPQRAETGSGSR</sequence>
<gene>
    <name evidence="2" type="ORF">CLV71_1123</name>
</gene>
<feature type="domain" description="N-acetyltransferase" evidence="1">
    <location>
        <begin position="4"/>
        <end position="201"/>
    </location>
</feature>
<dbReference type="Proteomes" id="UP000294927">
    <property type="component" value="Unassembled WGS sequence"/>
</dbReference>
<dbReference type="SUPFAM" id="SSF55729">
    <property type="entry name" value="Acyl-CoA N-acyltransferases (Nat)"/>
    <property type="match status" value="1"/>
</dbReference>
<reference evidence="2 3" key="1">
    <citation type="submission" date="2019-03" db="EMBL/GenBank/DDBJ databases">
        <title>Genomic Encyclopedia of Archaeal and Bacterial Type Strains, Phase II (KMG-II): from individual species to whole genera.</title>
        <authorList>
            <person name="Goeker M."/>
        </authorList>
    </citation>
    <scope>NUCLEOTIDE SEQUENCE [LARGE SCALE GENOMIC DNA]</scope>
    <source>
        <strain evidence="2 3">DSM 45499</strain>
    </source>
</reference>
<evidence type="ECO:0000313" key="3">
    <source>
        <dbReference type="Proteomes" id="UP000294927"/>
    </source>
</evidence>
<keyword evidence="3" id="KW-1185">Reference proteome</keyword>
<dbReference type="AlphaFoldDB" id="A0A4R7V8W3"/>
<evidence type="ECO:0000313" key="2">
    <source>
        <dbReference type="EMBL" id="TDV45339.1"/>
    </source>
</evidence>
<dbReference type="Pfam" id="PF13508">
    <property type="entry name" value="Acetyltransf_7"/>
    <property type="match status" value="1"/>
</dbReference>
<evidence type="ECO:0000259" key="1">
    <source>
        <dbReference type="PROSITE" id="PS51186"/>
    </source>
</evidence>
<dbReference type="RefSeq" id="WP_133906082.1">
    <property type="nucleotide sequence ID" value="NZ_SOCP01000012.1"/>
</dbReference>
<dbReference type="PROSITE" id="PS51186">
    <property type="entry name" value="GNAT"/>
    <property type="match status" value="1"/>
</dbReference>
<dbReference type="OrthoDB" id="7057833at2"/>
<comment type="caution">
    <text evidence="2">The sequence shown here is derived from an EMBL/GenBank/DDBJ whole genome shotgun (WGS) entry which is preliminary data.</text>
</comment>
<name>A0A4R7V8W3_9PSEU</name>
<dbReference type="InterPro" id="IPR016181">
    <property type="entry name" value="Acyl_CoA_acyltransferase"/>
</dbReference>
<organism evidence="2 3">
    <name type="scientific">Actinophytocola oryzae</name>
    <dbReference type="NCBI Taxonomy" id="502181"/>
    <lineage>
        <taxon>Bacteria</taxon>
        <taxon>Bacillati</taxon>
        <taxon>Actinomycetota</taxon>
        <taxon>Actinomycetes</taxon>
        <taxon>Pseudonocardiales</taxon>
        <taxon>Pseudonocardiaceae</taxon>
    </lineage>
</organism>